<keyword evidence="9" id="KW-1185">Reference proteome</keyword>
<dbReference type="RefSeq" id="WP_183912314.1">
    <property type="nucleotide sequence ID" value="NZ_JBDJLH010000002.1"/>
</dbReference>
<comment type="subcellular location">
    <subcellularLocation>
        <location evidence="1">Cell outer membrane</location>
    </subcellularLocation>
</comment>
<name>A0ABV0BSM8_9SPHI</name>
<evidence type="ECO:0000256" key="3">
    <source>
        <dbReference type="ARBA" id="ARBA00022729"/>
    </source>
</evidence>
<accession>A0ABV0BSM8</accession>
<dbReference type="InterPro" id="IPR011990">
    <property type="entry name" value="TPR-like_helical_dom_sf"/>
</dbReference>
<dbReference type="EMBL" id="JBDJNQ010000004">
    <property type="protein sequence ID" value="MEN5377741.1"/>
    <property type="molecule type" value="Genomic_DNA"/>
</dbReference>
<evidence type="ECO:0000259" key="6">
    <source>
        <dbReference type="Pfam" id="PF07980"/>
    </source>
</evidence>
<dbReference type="Pfam" id="PF14322">
    <property type="entry name" value="SusD-like_3"/>
    <property type="match status" value="1"/>
</dbReference>
<feature type="domain" description="RagB/SusD" evidence="6">
    <location>
        <begin position="290"/>
        <end position="616"/>
    </location>
</feature>
<feature type="domain" description="SusD-like N-terminal" evidence="7">
    <location>
        <begin position="66"/>
        <end position="217"/>
    </location>
</feature>
<evidence type="ECO:0000256" key="4">
    <source>
        <dbReference type="ARBA" id="ARBA00023136"/>
    </source>
</evidence>
<reference evidence="8 9" key="1">
    <citation type="submission" date="2024-04" db="EMBL/GenBank/DDBJ databases">
        <title>WGS of bacteria from Torrens River.</title>
        <authorList>
            <person name="Wyrsch E.R."/>
            <person name="Drigo B."/>
        </authorList>
    </citation>
    <scope>NUCLEOTIDE SEQUENCE [LARGE SCALE GENOMIC DNA]</scope>
    <source>
        <strain evidence="8 9">TWI391</strain>
    </source>
</reference>
<dbReference type="InterPro" id="IPR012944">
    <property type="entry name" value="SusD_RagB_dom"/>
</dbReference>
<evidence type="ECO:0000256" key="5">
    <source>
        <dbReference type="ARBA" id="ARBA00023237"/>
    </source>
</evidence>
<evidence type="ECO:0000259" key="7">
    <source>
        <dbReference type="Pfam" id="PF14322"/>
    </source>
</evidence>
<sequence>MKKLYTCLALFVCLGFGGCKHDEWFDRDSKSMITDDQLWNDPKLLTSLLANYYNRLPTLHGVFNTGGMTELDDAMWSGHRDQNWRNDFQFGDDYGRYWDYGLIRDINLSLENVETLSIKLTEVTKKQYLAELRFIRALVYFEMVKRMGGVPLVTTQLIYDFSGDPTPLQVPRAKEHEIYDFIFQEMEAIKEDLAGNSTSKTRANKYTVLALESRAMLYAASLAKYNGLMTEPIVTAGGEVGIPATMANDYYRKSLAASKELMSGPYRLFNENPDKGANFYEMLNKKTGSEVIFAKDFAVGLKTHRFTYDNIVKSLTEDNESSSTISPSLSLVESFDYLDGRKGTLQDRDANGNYITYTGIDDIFKNKDARLYGTVVYPGSSFRNSGVSIQAGVATWQNGTYQLTTAPELGQQLGNQLGEANAGGLWTGFDGPKDDAQDVSNTGFYIRKFVSDAPAASARGTSAANWWPWFRLGEVYLNAAEATFELGQIGEATQYINTLRERAGFPANSVTTLTMDVIRNERRVELAFEDHRFFDLKRWRLAHTVWNGSENDPNAVVRGLYGYRVVRPGHVDHGKFIYARIKPSRFRKARFFRLANYYSSIEQRVLDNNPKIVRNPLQ</sequence>
<evidence type="ECO:0000256" key="1">
    <source>
        <dbReference type="ARBA" id="ARBA00004442"/>
    </source>
</evidence>
<keyword evidence="4" id="KW-0472">Membrane</keyword>
<evidence type="ECO:0000256" key="2">
    <source>
        <dbReference type="ARBA" id="ARBA00006275"/>
    </source>
</evidence>
<proteinExistence type="inferred from homology"/>
<dbReference type="InterPro" id="IPR033985">
    <property type="entry name" value="SusD-like_N"/>
</dbReference>
<evidence type="ECO:0000313" key="9">
    <source>
        <dbReference type="Proteomes" id="UP001409291"/>
    </source>
</evidence>
<protein>
    <submittedName>
        <fullName evidence="8">RagB/SusD family nutrient uptake outer membrane protein</fullName>
    </submittedName>
</protein>
<gene>
    <name evidence="8" type="ORF">ABE541_10740</name>
</gene>
<comment type="caution">
    <text evidence="8">The sequence shown here is derived from an EMBL/GenBank/DDBJ whole genome shotgun (WGS) entry which is preliminary data.</text>
</comment>
<organism evidence="8 9">
    <name type="scientific">Sphingobacterium kitahiroshimense</name>
    <dbReference type="NCBI Taxonomy" id="470446"/>
    <lineage>
        <taxon>Bacteria</taxon>
        <taxon>Pseudomonadati</taxon>
        <taxon>Bacteroidota</taxon>
        <taxon>Sphingobacteriia</taxon>
        <taxon>Sphingobacteriales</taxon>
        <taxon>Sphingobacteriaceae</taxon>
        <taxon>Sphingobacterium</taxon>
    </lineage>
</organism>
<dbReference type="Proteomes" id="UP001409291">
    <property type="component" value="Unassembled WGS sequence"/>
</dbReference>
<keyword evidence="3" id="KW-0732">Signal</keyword>
<dbReference type="PROSITE" id="PS51257">
    <property type="entry name" value="PROKAR_LIPOPROTEIN"/>
    <property type="match status" value="1"/>
</dbReference>
<keyword evidence="5" id="KW-0998">Cell outer membrane</keyword>
<evidence type="ECO:0000313" key="8">
    <source>
        <dbReference type="EMBL" id="MEN5377741.1"/>
    </source>
</evidence>
<dbReference type="SUPFAM" id="SSF48452">
    <property type="entry name" value="TPR-like"/>
    <property type="match status" value="1"/>
</dbReference>
<comment type="similarity">
    <text evidence="2">Belongs to the SusD family.</text>
</comment>
<dbReference type="Pfam" id="PF07980">
    <property type="entry name" value="SusD_RagB"/>
    <property type="match status" value="1"/>
</dbReference>
<dbReference type="Gene3D" id="1.25.40.390">
    <property type="match status" value="1"/>
</dbReference>